<feature type="transmembrane region" description="Helical" evidence="1">
    <location>
        <begin position="53"/>
        <end position="72"/>
    </location>
</feature>
<evidence type="ECO:0008006" key="4">
    <source>
        <dbReference type="Google" id="ProtNLM"/>
    </source>
</evidence>
<accession>A0ABN2G1T9</accession>
<keyword evidence="1" id="KW-1133">Transmembrane helix</keyword>
<dbReference type="Proteomes" id="UP001500618">
    <property type="component" value="Unassembled WGS sequence"/>
</dbReference>
<evidence type="ECO:0000313" key="3">
    <source>
        <dbReference type="Proteomes" id="UP001500618"/>
    </source>
</evidence>
<keyword evidence="1" id="KW-0812">Transmembrane</keyword>
<comment type="caution">
    <text evidence="2">The sequence shown here is derived from an EMBL/GenBank/DDBJ whole genome shotgun (WGS) entry which is preliminary data.</text>
</comment>
<organism evidence="2 3">
    <name type="scientific">Fodinicola feengrottensis</name>
    <dbReference type="NCBI Taxonomy" id="435914"/>
    <lineage>
        <taxon>Bacteria</taxon>
        <taxon>Bacillati</taxon>
        <taxon>Actinomycetota</taxon>
        <taxon>Actinomycetes</taxon>
        <taxon>Mycobacteriales</taxon>
        <taxon>Fodinicola</taxon>
    </lineage>
</organism>
<keyword evidence="1" id="KW-0472">Membrane</keyword>
<dbReference type="RefSeq" id="WP_344307834.1">
    <property type="nucleotide sequence ID" value="NZ_BAAANY010000004.1"/>
</dbReference>
<protein>
    <recommendedName>
        <fullName evidence="4">Copper resistance protein D domain-containing protein</fullName>
    </recommendedName>
</protein>
<sequence length="150" mass="16258">MSTVFAFVHLVVAALWVGSMAYSLTVVQPKVAIFFEDVTRREEFLVRLANGNRWRVVGLIAVLLLTGIGVVLSAPALSAVCFGIALGLDVVAALVFVEVSWRHWPARVFALPAEIPAYQSALRRRAWTMLALVGLGFGIALGSTVFFGVR</sequence>
<gene>
    <name evidence="2" type="ORF">GCM10009765_11680</name>
</gene>
<evidence type="ECO:0000256" key="1">
    <source>
        <dbReference type="SAM" id="Phobius"/>
    </source>
</evidence>
<name>A0ABN2G1T9_9ACTN</name>
<dbReference type="EMBL" id="BAAANY010000004">
    <property type="protein sequence ID" value="GAA1663895.1"/>
    <property type="molecule type" value="Genomic_DNA"/>
</dbReference>
<feature type="transmembrane region" description="Helical" evidence="1">
    <location>
        <begin position="79"/>
        <end position="97"/>
    </location>
</feature>
<reference evidence="2 3" key="1">
    <citation type="journal article" date="2019" name="Int. J. Syst. Evol. Microbiol.">
        <title>The Global Catalogue of Microorganisms (GCM) 10K type strain sequencing project: providing services to taxonomists for standard genome sequencing and annotation.</title>
        <authorList>
            <consortium name="The Broad Institute Genomics Platform"/>
            <consortium name="The Broad Institute Genome Sequencing Center for Infectious Disease"/>
            <person name="Wu L."/>
            <person name="Ma J."/>
        </authorList>
    </citation>
    <scope>NUCLEOTIDE SEQUENCE [LARGE SCALE GENOMIC DNA]</scope>
    <source>
        <strain evidence="2 3">JCM 14718</strain>
    </source>
</reference>
<evidence type="ECO:0000313" key="2">
    <source>
        <dbReference type="EMBL" id="GAA1663895.1"/>
    </source>
</evidence>
<proteinExistence type="predicted"/>
<keyword evidence="3" id="KW-1185">Reference proteome</keyword>
<feature type="transmembrane region" description="Helical" evidence="1">
    <location>
        <begin position="126"/>
        <end position="149"/>
    </location>
</feature>